<proteinExistence type="predicted"/>
<feature type="domain" description="MULE transposase" evidence="1">
    <location>
        <begin position="43"/>
        <end position="115"/>
    </location>
</feature>
<reference evidence="2 3" key="1">
    <citation type="journal article" date="2017" name="Nat. Commun.">
        <title>Genome assembly with in vitro proximity ligation data and whole-genome triplication in lettuce.</title>
        <authorList>
            <person name="Reyes-Chin-Wo S."/>
            <person name="Wang Z."/>
            <person name="Yang X."/>
            <person name="Kozik A."/>
            <person name="Arikit S."/>
            <person name="Song C."/>
            <person name="Xia L."/>
            <person name="Froenicke L."/>
            <person name="Lavelle D.O."/>
            <person name="Truco M.J."/>
            <person name="Xia R."/>
            <person name="Zhu S."/>
            <person name="Xu C."/>
            <person name="Xu H."/>
            <person name="Xu X."/>
            <person name="Cox K."/>
            <person name="Korf I."/>
            <person name="Meyers B.C."/>
            <person name="Michelmore R.W."/>
        </authorList>
    </citation>
    <scope>NUCLEOTIDE SEQUENCE [LARGE SCALE GENOMIC DNA]</scope>
    <source>
        <strain evidence="3">cv. Salinas</strain>
        <tissue evidence="2">Seedlings</tissue>
    </source>
</reference>
<dbReference type="PANTHER" id="PTHR31973:SF189">
    <property type="entry name" value="TRANSPOSASE, MUDR, PLANT, MULE TRANSPOSASE DOMAIN PROTEIN-RELATED"/>
    <property type="match status" value="1"/>
</dbReference>
<keyword evidence="3" id="KW-1185">Reference proteome</keyword>
<sequence length="229" mass="26244">MTNPGSTVKIDVDVMPHGTTYFSKFYVCFKGLKDGWIEGCRRVIGLDGCFLKGICRGQLLSAIDRDANNHIYPIVWAVVSVESKETWKWFIDLLIEDLGMGVGHGLTLISDQHKGKLFRKLIWYVVASTTPVKFEQHMNEIKKLEPLAYDHLMERDPKTWSKAFFRLIGLVMHMKMVYLRVLTHCPSLRIFKGFGNLYHLVINSMKSDLGMMHMLWKLVAGHVLVELGS</sequence>
<dbReference type="Proteomes" id="UP000235145">
    <property type="component" value="Unassembled WGS sequence"/>
</dbReference>
<evidence type="ECO:0000313" key="3">
    <source>
        <dbReference type="Proteomes" id="UP000235145"/>
    </source>
</evidence>
<gene>
    <name evidence="2" type="ORF">LSAT_V11C500291090</name>
</gene>
<accession>A0A9R1VJQ3</accession>
<name>A0A9R1VJQ3_LACSA</name>
<dbReference type="EMBL" id="NBSK02000005">
    <property type="protein sequence ID" value="KAJ0206283.1"/>
    <property type="molecule type" value="Genomic_DNA"/>
</dbReference>
<evidence type="ECO:0000259" key="1">
    <source>
        <dbReference type="Pfam" id="PF10551"/>
    </source>
</evidence>
<protein>
    <recommendedName>
        <fullName evidence="1">MULE transposase domain-containing protein</fullName>
    </recommendedName>
</protein>
<dbReference type="AlphaFoldDB" id="A0A9R1VJQ3"/>
<dbReference type="PANTHER" id="PTHR31973">
    <property type="entry name" value="POLYPROTEIN, PUTATIVE-RELATED"/>
    <property type="match status" value="1"/>
</dbReference>
<organism evidence="2 3">
    <name type="scientific">Lactuca sativa</name>
    <name type="common">Garden lettuce</name>
    <dbReference type="NCBI Taxonomy" id="4236"/>
    <lineage>
        <taxon>Eukaryota</taxon>
        <taxon>Viridiplantae</taxon>
        <taxon>Streptophyta</taxon>
        <taxon>Embryophyta</taxon>
        <taxon>Tracheophyta</taxon>
        <taxon>Spermatophyta</taxon>
        <taxon>Magnoliopsida</taxon>
        <taxon>eudicotyledons</taxon>
        <taxon>Gunneridae</taxon>
        <taxon>Pentapetalae</taxon>
        <taxon>asterids</taxon>
        <taxon>campanulids</taxon>
        <taxon>Asterales</taxon>
        <taxon>Asteraceae</taxon>
        <taxon>Cichorioideae</taxon>
        <taxon>Cichorieae</taxon>
        <taxon>Lactucinae</taxon>
        <taxon>Lactuca</taxon>
    </lineage>
</organism>
<comment type="caution">
    <text evidence="2">The sequence shown here is derived from an EMBL/GenBank/DDBJ whole genome shotgun (WGS) entry which is preliminary data.</text>
</comment>
<dbReference type="InterPro" id="IPR018289">
    <property type="entry name" value="MULE_transposase_dom"/>
</dbReference>
<dbReference type="Pfam" id="PF10551">
    <property type="entry name" value="MULE"/>
    <property type="match status" value="1"/>
</dbReference>
<evidence type="ECO:0000313" key="2">
    <source>
        <dbReference type="EMBL" id="KAJ0206283.1"/>
    </source>
</evidence>